<reference evidence="9 15" key="7">
    <citation type="submission" date="2023-12" db="EMBL/GenBank/DDBJ databases">
        <title>Characterization of antibiotic resistance in Aeromonas spp. in hospital effluent.</title>
        <authorList>
            <person name="Negoseki B.R.S."/>
            <person name="Krul D."/>
            <person name="Siqueira A.C."/>
            <person name="Almeida M."/>
            <person name="Mesa D."/>
            <person name="Conte D."/>
            <person name="Dalla-Costa L.M."/>
        </authorList>
    </citation>
    <scope>NUCLEOTIDE SEQUENCE [LARGE SCALE GENOMIC DNA]</scope>
    <source>
        <strain evidence="9 15">36v</strain>
    </source>
</reference>
<reference evidence="8" key="6">
    <citation type="submission" date="2023-11" db="EMBL/GenBank/DDBJ databases">
        <title>WGS of Aeromonas in Northern Israel.</title>
        <authorList>
            <person name="Hershko Y."/>
        </authorList>
    </citation>
    <scope>NUCLEOTIDE SEQUENCE</scope>
    <source>
        <strain evidence="8">77416</strain>
    </source>
</reference>
<dbReference type="Proteomes" id="UP001161704">
    <property type="component" value="Unassembled WGS sequence"/>
</dbReference>
<evidence type="ECO:0000313" key="12">
    <source>
        <dbReference type="Proteomes" id="UP000515756"/>
    </source>
</evidence>
<evidence type="ECO:0000313" key="3">
    <source>
        <dbReference type="EMBL" id="GJA55113.1"/>
    </source>
</evidence>
<dbReference type="Proteomes" id="UP001160758">
    <property type="component" value="Unassembled WGS sequence"/>
</dbReference>
<evidence type="ECO:0000313" key="7">
    <source>
        <dbReference type="EMBL" id="MDH1898055.1"/>
    </source>
</evidence>
<evidence type="ECO:0000313" key="5">
    <source>
        <dbReference type="EMBL" id="GJB94073.1"/>
    </source>
</evidence>
<dbReference type="Proteomes" id="UP001218423">
    <property type="component" value="Chromosome"/>
</dbReference>
<dbReference type="EMBL" id="BPOP01000073">
    <property type="protein sequence ID" value="GJB94073.1"/>
    <property type="molecule type" value="Genomic_DNA"/>
</dbReference>
<dbReference type="GeneID" id="48822549"/>
<evidence type="ECO:0000313" key="4">
    <source>
        <dbReference type="EMBL" id="GJA65727.1"/>
    </source>
</evidence>
<dbReference type="PIRSF" id="PIRSF004916">
    <property type="entry name" value="UCP004916"/>
    <property type="match status" value="1"/>
</dbReference>
<evidence type="ECO:0000313" key="1">
    <source>
        <dbReference type="EMBL" id="BBQ30754.1"/>
    </source>
</evidence>
<dbReference type="EMBL" id="JAOCIZ010000057">
    <property type="protein sequence ID" value="MDH1506230.1"/>
    <property type="molecule type" value="Genomic_DNA"/>
</dbReference>
<dbReference type="InterPro" id="IPR036763">
    <property type="entry name" value="Put_dsDNA_mimic_sf"/>
</dbReference>
<evidence type="ECO:0000313" key="10">
    <source>
        <dbReference type="EMBL" id="QQA60555.1"/>
    </source>
</evidence>
<reference evidence="1 12" key="1">
    <citation type="submission" date="2019-12" db="EMBL/GenBank/DDBJ databases">
        <title>complete genome sequences of Aeromonas caviae str. WP2-W18-ESBL-01 isolated from wastewater treatment plant effluent.</title>
        <authorList>
            <person name="Sekizuka T."/>
            <person name="Itokawa K."/>
            <person name="Yatsu K."/>
            <person name="Inamine Y."/>
            <person name="Kuroda M."/>
        </authorList>
    </citation>
    <scope>NUCLEOTIDE SEQUENCE [LARGE SCALE GENOMIC DNA]</scope>
    <source>
        <strain evidence="1 12">WP2-W18-ESBL-01</strain>
    </source>
</reference>
<dbReference type="SUPFAM" id="SSF102816">
    <property type="entry name" value="Putative dsDNA mimic"/>
    <property type="match status" value="1"/>
</dbReference>
<reference evidence="10" key="2">
    <citation type="submission" date="2020-12" db="EMBL/GenBank/DDBJ databases">
        <title>GES Beta-lactamases isolated from hospital effluents in Brazil.</title>
        <authorList>
            <person name="Conte D."/>
            <person name="Mesa D."/>
            <person name="Palmeiro J.K."/>
            <person name="Dalla-Costa L.M."/>
        </authorList>
    </citation>
    <scope>NUCLEOTIDE SEQUENCE [LARGE SCALE GENOMIC DNA]</scope>
    <source>
        <strain evidence="10">Aero21</strain>
    </source>
</reference>
<sequence>MSLNDEMHSVEELLDTALELFMELASDNLPEQEIVRFNQEFNDRGLLAETDPADDWAADVGFEVSDADYAEIWVGLGNEQEEYEHLFARMLLSRRVDEKFCHIEWLPQ</sequence>
<dbReference type="Pfam" id="PF04269">
    <property type="entry name" value="DUF440"/>
    <property type="match status" value="1"/>
</dbReference>
<dbReference type="Proteomes" id="UP000887009">
    <property type="component" value="Unassembled WGS sequence"/>
</dbReference>
<dbReference type="Proteomes" id="UP001277183">
    <property type="component" value="Unassembled WGS sequence"/>
</dbReference>
<dbReference type="EMBL" id="CP065937">
    <property type="protein sequence ID" value="QQA60555.1"/>
    <property type="molecule type" value="Genomic_DNA"/>
</dbReference>
<dbReference type="Gene3D" id="3.10.450.140">
    <property type="entry name" value="dsDNA mimic, putative"/>
    <property type="match status" value="1"/>
</dbReference>
<evidence type="ECO:0000313" key="2">
    <source>
        <dbReference type="EMBL" id="GJA42680.1"/>
    </source>
</evidence>
<dbReference type="EMBL" id="BPNN01000119">
    <property type="protein sequence ID" value="GJA65727.1"/>
    <property type="molecule type" value="Genomic_DNA"/>
</dbReference>
<dbReference type="RefSeq" id="WP_029314491.1">
    <property type="nucleotide sequence ID" value="NZ_AP021927.1"/>
</dbReference>
<dbReference type="Proteomes" id="UP000886939">
    <property type="component" value="Unassembled WGS sequence"/>
</dbReference>
<evidence type="ECO:0000313" key="14">
    <source>
        <dbReference type="Proteomes" id="UP000886939"/>
    </source>
</evidence>
<proteinExistence type="predicted"/>
<evidence type="ECO:0000313" key="8">
    <source>
        <dbReference type="EMBL" id="MDX7720389.1"/>
    </source>
</evidence>
<name>A0A081LPY1_AERCA</name>
<dbReference type="EMBL" id="JAYGOJ010000030">
    <property type="protein sequence ID" value="MEA9435758.1"/>
    <property type="molecule type" value="Genomic_DNA"/>
</dbReference>
<accession>A0A081LPY1</accession>
<dbReference type="EMBL" id="BPNI01000095">
    <property type="protein sequence ID" value="GJA42680.1"/>
    <property type="molecule type" value="Genomic_DNA"/>
</dbReference>
<evidence type="ECO:0000313" key="6">
    <source>
        <dbReference type="EMBL" id="MDH1506230.1"/>
    </source>
</evidence>
<dbReference type="NCBIfam" id="NF003469">
    <property type="entry name" value="PRK05094.1"/>
    <property type="match status" value="1"/>
</dbReference>
<dbReference type="Proteomes" id="UP000737420">
    <property type="component" value="Unassembled WGS sequence"/>
</dbReference>
<gene>
    <name evidence="10" type="ORF">JC965_21220</name>
    <name evidence="2" type="ORF">KAM343_34760</name>
    <name evidence="3" type="ORF">KAM348_25360</name>
    <name evidence="4" type="ORF">KAM351_43380</name>
    <name evidence="5" type="ORF">KAM382_41340</name>
    <name evidence="7" type="ORF">N5I07_10830</name>
    <name evidence="6" type="ORF">N5I20_14290</name>
    <name evidence="11" type="ORF">P5S46_09425</name>
    <name evidence="8" type="ORF">SJS77_07855</name>
    <name evidence="9" type="ORF">VCX44_07940</name>
    <name evidence="1" type="ORF">WP2W18E01_23360</name>
</gene>
<dbReference type="AlphaFoldDB" id="A0A081LPY1"/>
<reference evidence="2 13" key="3">
    <citation type="submission" date="2021-07" db="EMBL/GenBank/DDBJ databases">
        <title>Draft genome sequence of carbapenem-resistant Aeromonas spp. in Japan.</title>
        <authorList>
            <person name="Maehana S."/>
            <person name="Suzuki M."/>
            <person name="Kitasato H."/>
        </authorList>
    </citation>
    <scope>NUCLEOTIDE SEQUENCE</scope>
    <source>
        <strain evidence="2">KAM343</strain>
        <strain evidence="3">KAM348</strain>
        <strain evidence="4">KAM351</strain>
        <strain evidence="5 13">KAM382</strain>
    </source>
</reference>
<evidence type="ECO:0000313" key="13">
    <source>
        <dbReference type="Proteomes" id="UP000737420"/>
    </source>
</evidence>
<reference evidence="11" key="5">
    <citation type="submission" date="2023-03" db="EMBL/GenBank/DDBJ databases">
        <title>Aeromonas caviae strain AC1520.</title>
        <authorList>
            <person name="Xie T."/>
            <person name="Zhang Q."/>
            <person name="Deng J."/>
            <person name="Li X."/>
        </authorList>
    </citation>
    <scope>NUCLEOTIDE SEQUENCE</scope>
    <source>
        <strain evidence="11">AC1520</strain>
    </source>
</reference>
<dbReference type="EMBL" id="JAOCFT010000001">
    <property type="protein sequence ID" value="MDH1898055.1"/>
    <property type="molecule type" value="Genomic_DNA"/>
</dbReference>
<dbReference type="Proteomes" id="UP001304847">
    <property type="component" value="Unassembled WGS sequence"/>
</dbReference>
<dbReference type="Proteomes" id="UP000515756">
    <property type="component" value="Chromosome"/>
</dbReference>
<dbReference type="Proteomes" id="UP000886934">
    <property type="component" value="Unassembled WGS sequence"/>
</dbReference>
<protein>
    <submittedName>
        <fullName evidence="2 6">DsDNA-mimic protein</fullName>
    </submittedName>
    <submittedName>
        <fullName evidence="10">YciU family protein</fullName>
    </submittedName>
</protein>
<organism evidence="2 14">
    <name type="scientific">Aeromonas caviae</name>
    <name type="common">Aeromonas punctata</name>
    <dbReference type="NCBI Taxonomy" id="648"/>
    <lineage>
        <taxon>Bacteria</taxon>
        <taxon>Pseudomonadati</taxon>
        <taxon>Pseudomonadota</taxon>
        <taxon>Gammaproteobacteria</taxon>
        <taxon>Aeromonadales</taxon>
        <taxon>Aeromonadaceae</taxon>
        <taxon>Aeromonas</taxon>
    </lineage>
</organism>
<evidence type="ECO:0000313" key="9">
    <source>
        <dbReference type="EMBL" id="MEA9435758.1"/>
    </source>
</evidence>
<keyword evidence="15" id="KW-1185">Reference proteome</keyword>
<evidence type="ECO:0000313" key="11">
    <source>
        <dbReference type="EMBL" id="WFF99769.1"/>
    </source>
</evidence>
<dbReference type="EMBL" id="JAWZVU010000048">
    <property type="protein sequence ID" value="MDX7720389.1"/>
    <property type="molecule type" value="Genomic_DNA"/>
</dbReference>
<dbReference type="EMBL" id="BPNL01000027">
    <property type="protein sequence ID" value="GJA55113.1"/>
    <property type="molecule type" value="Genomic_DNA"/>
</dbReference>
<dbReference type="EMBL" id="CP120942">
    <property type="protein sequence ID" value="WFF99769.1"/>
    <property type="molecule type" value="Genomic_DNA"/>
</dbReference>
<dbReference type="EMBL" id="AP021927">
    <property type="protein sequence ID" value="BBQ30754.1"/>
    <property type="molecule type" value="Genomic_DNA"/>
</dbReference>
<evidence type="ECO:0000313" key="15">
    <source>
        <dbReference type="Proteomes" id="UP001304847"/>
    </source>
</evidence>
<dbReference type="InterPro" id="IPR007376">
    <property type="entry name" value="dsDNA_mimic_put"/>
</dbReference>
<reference evidence="6" key="4">
    <citation type="submission" date="2022-09" db="EMBL/GenBank/DDBJ databases">
        <title>Intensive care unit water sources are persistently colonized with multi-drug resistant bacteria and are the site of extensive horizontal gene transfer of antibiotic resistance genes.</title>
        <authorList>
            <person name="Diorio-Toth L."/>
        </authorList>
    </citation>
    <scope>NUCLEOTIDE SEQUENCE</scope>
    <source>
        <strain evidence="6">GD03710</strain>
        <strain evidence="7">GD03796</strain>
    </source>
</reference>